<accession>A0A133UP57</accession>
<feature type="non-terminal residue" evidence="1">
    <location>
        <position position="103"/>
    </location>
</feature>
<name>A0A133UP57_9EURY</name>
<proteinExistence type="predicted"/>
<evidence type="ECO:0000313" key="2">
    <source>
        <dbReference type="Proteomes" id="UP000070414"/>
    </source>
</evidence>
<reference evidence="1 2" key="1">
    <citation type="journal article" date="2016" name="Sci. Rep.">
        <title>Metabolic traits of an uncultured archaeal lineage -MSBL1- from brine pools of the Red Sea.</title>
        <authorList>
            <person name="Mwirichia R."/>
            <person name="Alam I."/>
            <person name="Rashid M."/>
            <person name="Vinu M."/>
            <person name="Ba-Alawi W."/>
            <person name="Anthony Kamau A."/>
            <person name="Kamanda Ngugi D."/>
            <person name="Goker M."/>
            <person name="Klenk H.P."/>
            <person name="Bajic V."/>
            <person name="Stingl U."/>
        </authorList>
    </citation>
    <scope>NUCLEOTIDE SEQUENCE [LARGE SCALE GENOMIC DNA]</scope>
    <source>
        <strain evidence="1">SCGC-AAA259I14</strain>
    </source>
</reference>
<protein>
    <recommendedName>
        <fullName evidence="3">Transposase IS4-like domain-containing protein</fullName>
    </recommendedName>
</protein>
<organism evidence="1 2">
    <name type="scientific">candidate division MSBL1 archaeon SCGC-AAA259I14</name>
    <dbReference type="NCBI Taxonomy" id="1698268"/>
    <lineage>
        <taxon>Archaea</taxon>
        <taxon>Methanobacteriati</taxon>
        <taxon>Methanobacteriota</taxon>
        <taxon>candidate division MSBL1</taxon>
    </lineage>
</organism>
<dbReference type="AlphaFoldDB" id="A0A133UP57"/>
<dbReference type="Proteomes" id="UP000070414">
    <property type="component" value="Unassembled WGS sequence"/>
</dbReference>
<evidence type="ECO:0000313" key="1">
    <source>
        <dbReference type="EMBL" id="KXA95920.1"/>
    </source>
</evidence>
<gene>
    <name evidence="1" type="ORF">AKJ38_04265</name>
</gene>
<sequence length="103" mass="11722">MERIIEVARGKGALEGKLDLAIDLTDWRYYGDKNDPMVLRVKPKKGTTKAFVLATLYAIVDGERFTLRAIPVDSLSNKEEIIEELLDYAEKMVDIGTLYVDRE</sequence>
<comment type="caution">
    <text evidence="1">The sequence shown here is derived from an EMBL/GenBank/DDBJ whole genome shotgun (WGS) entry which is preliminary data.</text>
</comment>
<evidence type="ECO:0008006" key="3">
    <source>
        <dbReference type="Google" id="ProtNLM"/>
    </source>
</evidence>
<dbReference type="EMBL" id="LHXS01000112">
    <property type="protein sequence ID" value="KXA95920.1"/>
    <property type="molecule type" value="Genomic_DNA"/>
</dbReference>
<keyword evidence="2" id="KW-1185">Reference proteome</keyword>